<dbReference type="SUPFAM" id="SSF53697">
    <property type="entry name" value="SIS domain"/>
    <property type="match status" value="1"/>
</dbReference>
<sequence>MQVADYTDSVIAELQRVLKAVPGSRIDELAARILDAEQIFVAGAGRSGLMLRAGAMRLHHMGFRAYVVGETVTPGITPRDLLIVGSGSGETKTLTTMAAKAKAIGASVIAITTAPESTIGSLSDAVVAIPAAPKEQNGSHTLSVQPMGSLFEQALLLLLDSLVLALMDQRKTDGAAMFGNHANLE</sequence>
<keyword evidence="3" id="KW-0413">Isomerase</keyword>
<dbReference type="RefSeq" id="WP_377599141.1">
    <property type="nucleotide sequence ID" value="NZ_JBHUME010000002.1"/>
</dbReference>
<dbReference type="GO" id="GO:0043800">
    <property type="term" value="F:6-phospho-3-hexuloisomerase activity"/>
    <property type="evidence" value="ECO:0007669"/>
    <property type="project" value="UniProtKB-EC"/>
</dbReference>
<accession>A0ABW5PA15</accession>
<gene>
    <name evidence="3" type="primary">hxlB</name>
    <name evidence="3" type="ORF">ACFSUF_00760</name>
</gene>
<dbReference type="PROSITE" id="PS51464">
    <property type="entry name" value="SIS"/>
    <property type="match status" value="1"/>
</dbReference>
<dbReference type="PANTHER" id="PTHR43443">
    <property type="entry name" value="3-HEXULOSE-6-PHOSPHATE ISOMERASE"/>
    <property type="match status" value="1"/>
</dbReference>
<evidence type="ECO:0000313" key="4">
    <source>
        <dbReference type="Proteomes" id="UP001597541"/>
    </source>
</evidence>
<dbReference type="InterPro" id="IPR017552">
    <property type="entry name" value="PHI/rmpB"/>
</dbReference>
<evidence type="ECO:0000313" key="3">
    <source>
        <dbReference type="EMBL" id="MFD2610947.1"/>
    </source>
</evidence>
<name>A0ABW5PA15_9BACL</name>
<dbReference type="CDD" id="cd05005">
    <property type="entry name" value="SIS_PHI"/>
    <property type="match status" value="1"/>
</dbReference>
<dbReference type="EC" id="5.3.1.27" evidence="3"/>
<keyword evidence="4" id="KW-1185">Reference proteome</keyword>
<comment type="similarity">
    <text evidence="1">Belongs to the SIS family. PHI subfamily.</text>
</comment>
<dbReference type="Pfam" id="PF01380">
    <property type="entry name" value="SIS"/>
    <property type="match status" value="1"/>
</dbReference>
<reference evidence="4" key="1">
    <citation type="journal article" date="2019" name="Int. J. Syst. Evol. Microbiol.">
        <title>The Global Catalogue of Microorganisms (GCM) 10K type strain sequencing project: providing services to taxonomists for standard genome sequencing and annotation.</title>
        <authorList>
            <consortium name="The Broad Institute Genomics Platform"/>
            <consortium name="The Broad Institute Genome Sequencing Center for Infectious Disease"/>
            <person name="Wu L."/>
            <person name="Ma J."/>
        </authorList>
    </citation>
    <scope>NUCLEOTIDE SEQUENCE [LARGE SCALE GENOMIC DNA]</scope>
    <source>
        <strain evidence="4">KCTC 3950</strain>
    </source>
</reference>
<dbReference type="NCBIfam" id="TIGR03127">
    <property type="entry name" value="RuMP_HxlB"/>
    <property type="match status" value="1"/>
</dbReference>
<dbReference type="Proteomes" id="UP001597541">
    <property type="component" value="Unassembled WGS sequence"/>
</dbReference>
<evidence type="ECO:0000256" key="1">
    <source>
        <dbReference type="ARBA" id="ARBA00009235"/>
    </source>
</evidence>
<evidence type="ECO:0000259" key="2">
    <source>
        <dbReference type="PROSITE" id="PS51464"/>
    </source>
</evidence>
<dbReference type="Gene3D" id="3.40.50.10490">
    <property type="entry name" value="Glucose-6-phosphate isomerase like protein, domain 1"/>
    <property type="match status" value="1"/>
</dbReference>
<dbReference type="EMBL" id="JBHUME010000002">
    <property type="protein sequence ID" value="MFD2610947.1"/>
    <property type="molecule type" value="Genomic_DNA"/>
</dbReference>
<comment type="caution">
    <text evidence="3">The sequence shown here is derived from an EMBL/GenBank/DDBJ whole genome shotgun (WGS) entry which is preliminary data.</text>
</comment>
<feature type="domain" description="SIS" evidence="2">
    <location>
        <begin position="29"/>
        <end position="172"/>
    </location>
</feature>
<protein>
    <submittedName>
        <fullName evidence="3">6-phospho-3-hexuloisomerase</fullName>
        <ecNumber evidence="3">5.3.1.27</ecNumber>
    </submittedName>
</protein>
<organism evidence="3 4">
    <name type="scientific">Paenibacillus gansuensis</name>
    <dbReference type="NCBI Taxonomy" id="306542"/>
    <lineage>
        <taxon>Bacteria</taxon>
        <taxon>Bacillati</taxon>
        <taxon>Bacillota</taxon>
        <taxon>Bacilli</taxon>
        <taxon>Bacillales</taxon>
        <taxon>Paenibacillaceae</taxon>
        <taxon>Paenibacillus</taxon>
    </lineage>
</organism>
<dbReference type="InterPro" id="IPR001347">
    <property type="entry name" value="SIS_dom"/>
</dbReference>
<dbReference type="PANTHER" id="PTHR43443:SF1">
    <property type="entry name" value="3-HEXULOSE-6-PHOSPHATE ISOMERASE"/>
    <property type="match status" value="1"/>
</dbReference>
<dbReference type="InterPro" id="IPR046348">
    <property type="entry name" value="SIS_dom_sf"/>
</dbReference>
<proteinExistence type="inferred from homology"/>